<dbReference type="GO" id="GO:0006508">
    <property type="term" value="P:proteolysis"/>
    <property type="evidence" value="ECO:0007669"/>
    <property type="project" value="UniProtKB-KW"/>
</dbReference>
<evidence type="ECO:0000256" key="2">
    <source>
        <dbReference type="ARBA" id="ARBA00005228"/>
    </source>
</evidence>
<dbReference type="PROSITE" id="PS00708">
    <property type="entry name" value="PRO_ENDOPEP_SER"/>
    <property type="match status" value="1"/>
</dbReference>
<dbReference type="Gene3D" id="2.130.10.120">
    <property type="entry name" value="Prolyl oligopeptidase, N-terminal domain"/>
    <property type="match status" value="1"/>
</dbReference>
<dbReference type="Pfam" id="PF00326">
    <property type="entry name" value="Peptidase_S9"/>
    <property type="match status" value="1"/>
</dbReference>
<dbReference type="InterPro" id="IPR051167">
    <property type="entry name" value="Prolyl_oligopep/macrocyclase"/>
</dbReference>
<dbReference type="InterPro" id="IPR023302">
    <property type="entry name" value="Pept_S9A_N"/>
</dbReference>
<name>A0A8D8YJX8_9HEMI</name>
<evidence type="ECO:0000313" key="11">
    <source>
        <dbReference type="EMBL" id="CAG6730180.1"/>
    </source>
</evidence>
<dbReference type="InterPro" id="IPR002471">
    <property type="entry name" value="Pept_S9_AS"/>
</dbReference>
<dbReference type="GO" id="GO:0005829">
    <property type="term" value="C:cytosol"/>
    <property type="evidence" value="ECO:0007669"/>
    <property type="project" value="TreeGrafter"/>
</dbReference>
<dbReference type="EMBL" id="HBUF01380861">
    <property type="protein sequence ID" value="CAG6730180.1"/>
    <property type="molecule type" value="Transcribed_RNA"/>
</dbReference>
<dbReference type="InterPro" id="IPR002470">
    <property type="entry name" value="Peptidase_S9A"/>
</dbReference>
<dbReference type="PANTHER" id="PTHR42881">
    <property type="entry name" value="PROLYL ENDOPEPTIDASE"/>
    <property type="match status" value="1"/>
</dbReference>
<evidence type="ECO:0000256" key="7">
    <source>
        <dbReference type="RuleBase" id="RU368024"/>
    </source>
</evidence>
<dbReference type="GO" id="GO:0070012">
    <property type="term" value="F:oligopeptidase activity"/>
    <property type="evidence" value="ECO:0007669"/>
    <property type="project" value="TreeGrafter"/>
</dbReference>
<keyword evidence="4 7" id="KW-0645">Protease</keyword>
<evidence type="ECO:0000259" key="9">
    <source>
        <dbReference type="Pfam" id="PF00326"/>
    </source>
</evidence>
<dbReference type="AlphaFoldDB" id="A0A8D8YJX8"/>
<dbReference type="Gene3D" id="3.90.180.10">
    <property type="entry name" value="Medium-chain alcohol dehydrogenases, catalytic domain"/>
    <property type="match status" value="1"/>
</dbReference>
<protein>
    <recommendedName>
        <fullName evidence="3 7">Prolyl endopeptidase</fullName>
        <ecNumber evidence="7">3.4.21.-</ecNumber>
    </recommendedName>
</protein>
<feature type="region of interest" description="Disordered" evidence="8">
    <location>
        <begin position="148"/>
        <end position="167"/>
    </location>
</feature>
<keyword evidence="6 7" id="KW-0720">Serine protease</keyword>
<dbReference type="InterPro" id="IPR029058">
    <property type="entry name" value="AB_hydrolase_fold"/>
</dbReference>
<proteinExistence type="inferred from homology"/>
<dbReference type="GO" id="GO:0004252">
    <property type="term" value="F:serine-type endopeptidase activity"/>
    <property type="evidence" value="ECO:0007669"/>
    <property type="project" value="UniProtKB-UniRule"/>
</dbReference>
<dbReference type="EMBL" id="HBUF01380862">
    <property type="protein sequence ID" value="CAG6730181.1"/>
    <property type="molecule type" value="Transcribed_RNA"/>
</dbReference>
<evidence type="ECO:0000256" key="4">
    <source>
        <dbReference type="ARBA" id="ARBA00022670"/>
    </source>
</evidence>
<accession>A0A8D8YJX8</accession>
<dbReference type="InterPro" id="IPR001375">
    <property type="entry name" value="Peptidase_S9_cat"/>
</dbReference>
<feature type="domain" description="Peptidase S9A N-terminal" evidence="10">
    <location>
        <begin position="173"/>
        <end position="578"/>
    </location>
</feature>
<dbReference type="SUPFAM" id="SSF53474">
    <property type="entry name" value="alpha/beta-Hydrolases"/>
    <property type="match status" value="1"/>
</dbReference>
<organism evidence="11">
    <name type="scientific">Cacopsylla melanoneura</name>
    <dbReference type="NCBI Taxonomy" id="428564"/>
    <lineage>
        <taxon>Eukaryota</taxon>
        <taxon>Metazoa</taxon>
        <taxon>Ecdysozoa</taxon>
        <taxon>Arthropoda</taxon>
        <taxon>Hexapoda</taxon>
        <taxon>Insecta</taxon>
        <taxon>Pterygota</taxon>
        <taxon>Neoptera</taxon>
        <taxon>Paraneoptera</taxon>
        <taxon>Hemiptera</taxon>
        <taxon>Sternorrhyncha</taxon>
        <taxon>Psylloidea</taxon>
        <taxon>Psyllidae</taxon>
        <taxon>Psyllinae</taxon>
        <taxon>Cacopsylla</taxon>
    </lineage>
</organism>
<dbReference type="Gene3D" id="3.40.50.1820">
    <property type="entry name" value="alpha/beta hydrolase"/>
    <property type="match status" value="1"/>
</dbReference>
<dbReference type="EC" id="3.4.21.-" evidence="7"/>
<keyword evidence="5 7" id="KW-0378">Hydrolase</keyword>
<reference evidence="11" key="1">
    <citation type="submission" date="2021-05" db="EMBL/GenBank/DDBJ databases">
        <authorList>
            <person name="Alioto T."/>
            <person name="Alioto T."/>
            <person name="Gomez Garrido J."/>
        </authorList>
    </citation>
    <scope>NUCLEOTIDE SEQUENCE</scope>
</reference>
<evidence type="ECO:0000256" key="6">
    <source>
        <dbReference type="ARBA" id="ARBA00022825"/>
    </source>
</evidence>
<dbReference type="SUPFAM" id="SSF50993">
    <property type="entry name" value="Peptidase/esterase 'gauge' domain"/>
    <property type="match status" value="1"/>
</dbReference>
<evidence type="ECO:0000256" key="5">
    <source>
        <dbReference type="ARBA" id="ARBA00022801"/>
    </source>
</evidence>
<evidence type="ECO:0000256" key="3">
    <source>
        <dbReference type="ARBA" id="ARBA00016310"/>
    </source>
</evidence>
<feature type="domain" description="Peptidase S9 prolyl oligopeptidase catalytic" evidence="9">
    <location>
        <begin position="654"/>
        <end position="876"/>
    </location>
</feature>
<dbReference type="PANTHER" id="PTHR42881:SF2">
    <property type="entry name" value="PROLYL ENDOPEPTIDASE"/>
    <property type="match status" value="1"/>
</dbReference>
<evidence type="ECO:0000259" key="10">
    <source>
        <dbReference type="Pfam" id="PF02897"/>
    </source>
</evidence>
<evidence type="ECO:0000256" key="8">
    <source>
        <dbReference type="SAM" id="MobiDB-lite"/>
    </source>
</evidence>
<dbReference type="PRINTS" id="PR00862">
    <property type="entry name" value="PROLIGOPTASE"/>
</dbReference>
<dbReference type="FunFam" id="2.130.10.120:FF:000001">
    <property type="entry name" value="Prolyl endopeptidase"/>
    <property type="match status" value="1"/>
</dbReference>
<comment type="catalytic activity">
    <reaction evidence="1">
        <text>Hydrolysis of Pro-|-Xaa &gt;&gt; Ala-|-Xaa in oligopeptides.</text>
        <dbReference type="EC" id="3.4.21.26"/>
    </reaction>
</comment>
<evidence type="ECO:0000256" key="1">
    <source>
        <dbReference type="ARBA" id="ARBA00001070"/>
    </source>
</evidence>
<comment type="similarity">
    <text evidence="2 7">Belongs to the peptidase S9A family.</text>
</comment>
<dbReference type="FunFam" id="3.40.50.1820:FF:000005">
    <property type="entry name" value="Prolyl endopeptidase"/>
    <property type="match status" value="1"/>
</dbReference>
<dbReference type="Pfam" id="PF02897">
    <property type="entry name" value="Peptidase_S9_N"/>
    <property type="match status" value="1"/>
</dbReference>
<sequence>MAWGDKFTKKKVDEAFDRTLLWNVPSSWSMDQAVTVPIVYCMAYLCIVKKKSSWRDHHFKRTLIHCGDTPLGEACIALALDKKLTVYTTVSSAQGRQILLKRFPQLFARRAVVMSWVIRVSLVLFCVVKCSRCYNERFCNQSESSASETMECKSGPHSGPEKGPRVPYDGLYPHVRKDDTVEDDYHGVKIKDPYRWLENPHSVESQVFVMRQNNVTYPYVRDHPDREAIKDKMLTMSNFEKYSAPQRQENNYFYFHNTGLQNHSVLYIQRNLTGSPEVFLDPNKLTNDATIALKLYAFSEDGKHFAYCLSKSGTDWNTLHIKNVDTGKDYPEVLIDVKFPSISWTFDHKGFFYNRYTNIQGKADGTETTSHKGQKIFYHVLGTDQSQDHPVIDFPNPTLGLHSEITECGRYLLVSTSNNTQGSDLHYFDLHSLPGGKIAGNFSVKPLIEGMDHHHDYLTNNGDDLIIKTTKNAPNGKVVVVNLHKPAEEHWKTLIPENKTKVLDGIAVTGQNKLILHYMNNVRSNLQLNDLHTGKVLGEFPLDAGQVTTISGRRKYNEVFYTFTSFLHPGTIYHCNIPENFTAEEGQIRPTLFRQIKVPEFEPTQFETKQVYFRSKDNKTRVPMYIIHRVGLLRNQRNPVIIYGYGGYGISLLPSFSISRCMWLRHFNGVYAIPNIRGGGELGEEWHEGGRLLNKQNCFDDFQAAAEYLIRKKYTKPKYIAIMGGSNGGLLTGTCLNQRPDLYGAALVLVGALDMLRFNKFTIAYYSESEFGTPKNKTQFHNLLSYSPLHNIRVPANNTQYPATLLLTGDHDDRVPPLHSYKFIAALQDKIGSLPQQTNPLMVRIESNAGHGQGTPLMKSIEEMSDIFVFLMKSIGLKYYPEMP</sequence>